<evidence type="ECO:0000259" key="1">
    <source>
        <dbReference type="Pfam" id="PF09588"/>
    </source>
</evidence>
<gene>
    <name evidence="2" type="ORF">SAMN05421753_104237</name>
</gene>
<dbReference type="SUPFAM" id="SSF52980">
    <property type="entry name" value="Restriction endonuclease-like"/>
    <property type="match status" value="1"/>
</dbReference>
<sequence length="299" mass="33872">MACGVDPHCSTLQGYMEARGELPPFEPSEEQKERMSNGLEIEPYVLRLYSKKMKCQVEPNSTMYFHPNHWWMGATQDGRGYRTEPEPEEWTVESKNAGYRMFDKTGTDDSKYGEDGTDQVPLTVLYQCQHQMAVMGTERADVPVFTDNRLRIYTVPRSDELIATIIEAEKELAERIVNGDPPPPDYTHAGTRKLLTSMYGCVVGSKIELGLDLKNAWLEREEISLQLKALEDRKDEITNALLDAIGMHELATFSESDIRVNRITVKDSLVTQKQVDELAARIGQVGRKGSVRLLRVKGK</sequence>
<protein>
    <submittedName>
        <fullName evidence="2">Phage-related protein, predicted endonuclease</fullName>
    </submittedName>
</protein>
<keyword evidence="3" id="KW-1185">Reference proteome</keyword>
<evidence type="ECO:0000313" key="2">
    <source>
        <dbReference type="EMBL" id="SFH98749.1"/>
    </source>
</evidence>
<keyword evidence="2" id="KW-0378">Hydrolase</keyword>
<dbReference type="InterPro" id="IPR019080">
    <property type="entry name" value="YqaJ_viral_recombinase"/>
</dbReference>
<dbReference type="Pfam" id="PF09588">
    <property type="entry name" value="YqaJ"/>
    <property type="match status" value="1"/>
</dbReference>
<accession>A0A1I3EIF1</accession>
<dbReference type="EMBL" id="FOQD01000004">
    <property type="protein sequence ID" value="SFH98749.1"/>
    <property type="molecule type" value="Genomic_DNA"/>
</dbReference>
<dbReference type="AlphaFoldDB" id="A0A1I3EIF1"/>
<feature type="domain" description="YqaJ viral recombinase" evidence="1">
    <location>
        <begin position="1"/>
        <end position="137"/>
    </location>
</feature>
<dbReference type="Gene3D" id="3.90.320.10">
    <property type="match status" value="1"/>
</dbReference>
<proteinExistence type="predicted"/>
<organism evidence="2 3">
    <name type="scientific">Planctomicrobium piriforme</name>
    <dbReference type="NCBI Taxonomy" id="1576369"/>
    <lineage>
        <taxon>Bacteria</taxon>
        <taxon>Pseudomonadati</taxon>
        <taxon>Planctomycetota</taxon>
        <taxon>Planctomycetia</taxon>
        <taxon>Planctomycetales</taxon>
        <taxon>Planctomycetaceae</taxon>
        <taxon>Planctomicrobium</taxon>
    </lineage>
</organism>
<dbReference type="Proteomes" id="UP000199518">
    <property type="component" value="Unassembled WGS sequence"/>
</dbReference>
<dbReference type="STRING" id="1576369.SAMN05421753_104237"/>
<reference evidence="3" key="1">
    <citation type="submission" date="2016-10" db="EMBL/GenBank/DDBJ databases">
        <authorList>
            <person name="Varghese N."/>
            <person name="Submissions S."/>
        </authorList>
    </citation>
    <scope>NUCLEOTIDE SEQUENCE [LARGE SCALE GENOMIC DNA]</scope>
    <source>
        <strain evidence="3">DSM 26348</strain>
    </source>
</reference>
<dbReference type="InterPro" id="IPR011335">
    <property type="entry name" value="Restrct_endonuc-II-like"/>
</dbReference>
<keyword evidence="2" id="KW-0540">Nuclease</keyword>
<keyword evidence="2" id="KW-0255">Endonuclease</keyword>
<dbReference type="InterPro" id="IPR011604">
    <property type="entry name" value="PDDEXK-like_dom_sf"/>
</dbReference>
<name>A0A1I3EIF1_9PLAN</name>
<dbReference type="GO" id="GO:0004519">
    <property type="term" value="F:endonuclease activity"/>
    <property type="evidence" value="ECO:0007669"/>
    <property type="project" value="UniProtKB-KW"/>
</dbReference>
<evidence type="ECO:0000313" key="3">
    <source>
        <dbReference type="Proteomes" id="UP000199518"/>
    </source>
</evidence>